<evidence type="ECO:0000256" key="9">
    <source>
        <dbReference type="HAMAP-Rule" id="MF_00406"/>
    </source>
</evidence>
<dbReference type="Gene3D" id="3.10.129.10">
    <property type="entry name" value="Hotdog Thioesterase"/>
    <property type="match status" value="1"/>
</dbReference>
<feature type="active site" evidence="9">
    <location>
        <position position="54"/>
    </location>
</feature>
<evidence type="ECO:0000256" key="1">
    <source>
        <dbReference type="ARBA" id="ARBA00004496"/>
    </source>
</evidence>
<comment type="function">
    <text evidence="8 9">Involved in unsaturated fatty acids biosynthesis. Catalyzes the dehydration of short chain beta-hydroxyacyl-ACPs and long chain saturated and unsaturated beta-hydroxyacyl-ACPs.</text>
</comment>
<comment type="catalytic activity">
    <reaction evidence="9">
        <text>a (3R)-hydroxyacyl-[ACP] = a (2E)-enoyl-[ACP] + H2O</text>
        <dbReference type="Rhea" id="RHEA:13097"/>
        <dbReference type="Rhea" id="RHEA-COMP:9925"/>
        <dbReference type="Rhea" id="RHEA-COMP:9945"/>
        <dbReference type="ChEBI" id="CHEBI:15377"/>
        <dbReference type="ChEBI" id="CHEBI:78784"/>
        <dbReference type="ChEBI" id="CHEBI:78827"/>
        <dbReference type="EC" id="4.2.1.59"/>
    </reaction>
</comment>
<keyword evidence="4 9" id="KW-0444">Lipid biosynthesis</keyword>
<protein>
    <recommendedName>
        <fullName evidence="9">3-hydroxyacyl-[acyl-carrier-protein] dehydratase FabZ</fullName>
        <ecNumber evidence="9">4.2.1.59</ecNumber>
    </recommendedName>
    <alternativeName>
        <fullName evidence="9">(3R)-hydroxymyristoyl-[acyl-carrier-protein] dehydratase</fullName>
        <shortName evidence="9">(3R)-hydroxymyristoyl-ACP dehydrase</shortName>
    </alternativeName>
    <alternativeName>
        <fullName evidence="9">Beta-hydroxyacyl-ACP dehydratase</fullName>
    </alternativeName>
</protein>
<dbReference type="PANTHER" id="PTHR30272:SF1">
    <property type="entry name" value="3-HYDROXYACYL-[ACYL-CARRIER-PROTEIN] DEHYDRATASE"/>
    <property type="match status" value="1"/>
</dbReference>
<dbReference type="PATRIC" id="fig|381306.5.peg.2587"/>
<evidence type="ECO:0000256" key="7">
    <source>
        <dbReference type="ARBA" id="ARBA00023239"/>
    </source>
</evidence>
<keyword evidence="3 9" id="KW-0963">Cytoplasm</keyword>
<dbReference type="PANTHER" id="PTHR30272">
    <property type="entry name" value="3-HYDROXYACYL-[ACYL-CARRIER-PROTEIN] DEHYDRATASE"/>
    <property type="match status" value="1"/>
</dbReference>
<dbReference type="EC" id="4.2.1.59" evidence="9"/>
<dbReference type="AlphaFoldDB" id="A0A0P9EGS1"/>
<dbReference type="SUPFAM" id="SSF54637">
    <property type="entry name" value="Thioesterase/thiol ester dehydrase-isomerase"/>
    <property type="match status" value="1"/>
</dbReference>
<dbReference type="GO" id="GO:0006633">
    <property type="term" value="P:fatty acid biosynthetic process"/>
    <property type="evidence" value="ECO:0007669"/>
    <property type="project" value="UniProtKB-UniRule"/>
</dbReference>
<accession>A0A0P9EGS1</accession>
<keyword evidence="6 9" id="KW-0443">Lipid metabolism</keyword>
<dbReference type="GO" id="GO:0016020">
    <property type="term" value="C:membrane"/>
    <property type="evidence" value="ECO:0007669"/>
    <property type="project" value="GOC"/>
</dbReference>
<dbReference type="GO" id="GO:0005737">
    <property type="term" value="C:cytoplasm"/>
    <property type="evidence" value="ECO:0007669"/>
    <property type="project" value="UniProtKB-SubCell"/>
</dbReference>
<evidence type="ECO:0000256" key="5">
    <source>
        <dbReference type="ARBA" id="ARBA00022556"/>
    </source>
</evidence>
<dbReference type="CDD" id="cd01288">
    <property type="entry name" value="FabZ"/>
    <property type="match status" value="1"/>
</dbReference>
<dbReference type="EMBL" id="FMUN01000007">
    <property type="protein sequence ID" value="SCY54658.1"/>
    <property type="molecule type" value="Genomic_DNA"/>
</dbReference>
<evidence type="ECO:0000256" key="8">
    <source>
        <dbReference type="ARBA" id="ARBA00025049"/>
    </source>
</evidence>
<name>A0A0P9EGS1_9GAMM</name>
<evidence type="ECO:0000313" key="10">
    <source>
        <dbReference type="EMBL" id="SCY54658.1"/>
    </source>
</evidence>
<sequence length="150" mass="16978">MEARSDDLGIEGILQYLPHRYPFLLVDRILEWEPGERMTAIKNVTFNEPFFEGHFPDFPIMPGVLIVEALVQVGGLLACKSEPEATQDKHVYFMGIDKARFRKPVVPGDQLRMEVAVTKHRGKVWQFDAAAYVDDERAADAQLMATITAD</sequence>
<comment type="subcellular location">
    <subcellularLocation>
        <location evidence="1 9">Cytoplasm</location>
    </subcellularLocation>
</comment>
<keyword evidence="11" id="KW-1185">Reference proteome</keyword>
<reference evidence="11" key="1">
    <citation type="submission" date="2016-10" db="EMBL/GenBank/DDBJ databases">
        <authorList>
            <person name="Varghese N."/>
        </authorList>
    </citation>
    <scope>NUCLEOTIDE SEQUENCE [LARGE SCALE GENOMIC DNA]</scope>
    <source>
        <strain evidence="11">HL 19</strain>
    </source>
</reference>
<keyword evidence="7 9" id="KW-0456">Lyase</keyword>
<proteinExistence type="inferred from homology"/>
<dbReference type="STRING" id="381306.AN478_01165"/>
<dbReference type="Proteomes" id="UP000183104">
    <property type="component" value="Unassembled WGS sequence"/>
</dbReference>
<dbReference type="NCBIfam" id="NF000582">
    <property type="entry name" value="PRK00006.1"/>
    <property type="match status" value="1"/>
</dbReference>
<evidence type="ECO:0000313" key="11">
    <source>
        <dbReference type="Proteomes" id="UP000183104"/>
    </source>
</evidence>
<evidence type="ECO:0000256" key="2">
    <source>
        <dbReference type="ARBA" id="ARBA00009174"/>
    </source>
</evidence>
<dbReference type="FunFam" id="3.10.129.10:FF:000001">
    <property type="entry name" value="3-hydroxyacyl-[acyl-carrier-protein] dehydratase FabZ"/>
    <property type="match status" value="1"/>
</dbReference>
<evidence type="ECO:0000256" key="3">
    <source>
        <dbReference type="ARBA" id="ARBA00022490"/>
    </source>
</evidence>
<evidence type="ECO:0000256" key="4">
    <source>
        <dbReference type="ARBA" id="ARBA00022516"/>
    </source>
</evidence>
<dbReference type="InterPro" id="IPR029069">
    <property type="entry name" value="HotDog_dom_sf"/>
</dbReference>
<dbReference type="RefSeq" id="WP_054964786.1">
    <property type="nucleotide sequence ID" value="NZ_FMUN01000007.1"/>
</dbReference>
<dbReference type="InterPro" id="IPR013114">
    <property type="entry name" value="FabA_FabZ"/>
</dbReference>
<dbReference type="NCBIfam" id="TIGR01750">
    <property type="entry name" value="fabZ"/>
    <property type="match status" value="1"/>
</dbReference>
<dbReference type="InterPro" id="IPR010084">
    <property type="entry name" value="FabZ"/>
</dbReference>
<evidence type="ECO:0000256" key="6">
    <source>
        <dbReference type="ARBA" id="ARBA00023098"/>
    </source>
</evidence>
<gene>
    <name evidence="9" type="primary">fabZ</name>
    <name evidence="10" type="ORF">SAMN05661077_2435</name>
</gene>
<dbReference type="GO" id="GO:0009245">
    <property type="term" value="P:lipid A biosynthetic process"/>
    <property type="evidence" value="ECO:0007669"/>
    <property type="project" value="UniProtKB-UniRule"/>
</dbReference>
<dbReference type="Pfam" id="PF07977">
    <property type="entry name" value="FabA"/>
    <property type="match status" value="1"/>
</dbReference>
<dbReference type="HAMAP" id="MF_00406">
    <property type="entry name" value="FabZ"/>
    <property type="match status" value="1"/>
</dbReference>
<dbReference type="GO" id="GO:0019171">
    <property type="term" value="F:(3R)-hydroxyacyl-[acyl-carrier-protein] dehydratase activity"/>
    <property type="evidence" value="ECO:0007669"/>
    <property type="project" value="UniProtKB-EC"/>
</dbReference>
<comment type="similarity">
    <text evidence="2 9">Belongs to the thioester dehydratase family. FabZ subfamily.</text>
</comment>
<organism evidence="10 11">
    <name type="scientific">Thiohalorhabdus denitrificans</name>
    <dbReference type="NCBI Taxonomy" id="381306"/>
    <lineage>
        <taxon>Bacteria</taxon>
        <taxon>Pseudomonadati</taxon>
        <taxon>Pseudomonadota</taxon>
        <taxon>Gammaproteobacteria</taxon>
        <taxon>Thiohalorhabdales</taxon>
        <taxon>Thiohalorhabdaceae</taxon>
        <taxon>Thiohalorhabdus</taxon>
    </lineage>
</organism>
<keyword evidence="5 9" id="KW-0441">Lipid A biosynthesis</keyword>